<evidence type="ECO:0000259" key="2">
    <source>
        <dbReference type="PROSITE" id="PS51426"/>
    </source>
</evidence>
<accession>A0A8S9WMZ1</accession>
<dbReference type="EMBL" id="WIXP02000016">
    <property type="protein sequence ID" value="KAF6198192.1"/>
    <property type="molecule type" value="Genomic_DNA"/>
</dbReference>
<gene>
    <name evidence="3" type="ORF">GE061_007939</name>
</gene>
<dbReference type="GO" id="GO:0006355">
    <property type="term" value="P:regulation of DNA-templated transcription"/>
    <property type="evidence" value="ECO:0007669"/>
    <property type="project" value="InterPro"/>
</dbReference>
<evidence type="ECO:0000313" key="4">
    <source>
        <dbReference type="Proteomes" id="UP000466442"/>
    </source>
</evidence>
<dbReference type="GO" id="GO:0005886">
    <property type="term" value="C:plasma membrane"/>
    <property type="evidence" value="ECO:0007669"/>
    <property type="project" value="InterPro"/>
</dbReference>
<dbReference type="PANTHER" id="PTHR46601:SF2">
    <property type="entry name" value="UBIQUITIN-LIKE PROTEASE FAMILY PROFILE DOMAIN-CONTAINING PROTEIN"/>
    <property type="match status" value="1"/>
</dbReference>
<dbReference type="OrthoDB" id="6630634at2759"/>
<comment type="caution">
    <text evidence="3">The sequence shown here is derived from an EMBL/GenBank/DDBJ whole genome shotgun (WGS) entry which is preliminary data.</text>
</comment>
<feature type="domain" description="ABL" evidence="2">
    <location>
        <begin position="226"/>
        <end position="331"/>
    </location>
</feature>
<dbReference type="GO" id="GO:0004673">
    <property type="term" value="F:protein histidine kinase activity"/>
    <property type="evidence" value="ECO:0007669"/>
    <property type="project" value="InterPro"/>
</dbReference>
<evidence type="ECO:0000313" key="3">
    <source>
        <dbReference type="EMBL" id="KAF6198192.1"/>
    </source>
</evidence>
<dbReference type="PANTHER" id="PTHR46601">
    <property type="entry name" value="ULP_PROTEASE DOMAIN-CONTAINING PROTEIN"/>
    <property type="match status" value="1"/>
</dbReference>
<evidence type="ECO:0000256" key="1">
    <source>
        <dbReference type="SAM" id="MobiDB-lite"/>
    </source>
</evidence>
<organism evidence="3 4">
    <name type="scientific">Apolygus lucorum</name>
    <name type="common">Small green plant bug</name>
    <name type="synonym">Lygocoris lucorum</name>
    <dbReference type="NCBI Taxonomy" id="248454"/>
    <lineage>
        <taxon>Eukaryota</taxon>
        <taxon>Metazoa</taxon>
        <taxon>Ecdysozoa</taxon>
        <taxon>Arthropoda</taxon>
        <taxon>Hexapoda</taxon>
        <taxon>Insecta</taxon>
        <taxon>Pterygota</taxon>
        <taxon>Neoptera</taxon>
        <taxon>Paraneoptera</taxon>
        <taxon>Hemiptera</taxon>
        <taxon>Heteroptera</taxon>
        <taxon>Panheteroptera</taxon>
        <taxon>Cimicomorpha</taxon>
        <taxon>Miridae</taxon>
        <taxon>Mirini</taxon>
        <taxon>Apolygus</taxon>
    </lineage>
</organism>
<dbReference type="GO" id="GO:0000160">
    <property type="term" value="P:phosphorelay signal transduction system"/>
    <property type="evidence" value="ECO:0007669"/>
    <property type="project" value="InterPro"/>
</dbReference>
<dbReference type="PROSITE" id="PS51426">
    <property type="entry name" value="ABL"/>
    <property type="match status" value="1"/>
</dbReference>
<reference evidence="3" key="1">
    <citation type="journal article" date="2021" name="Mol. Ecol. Resour.">
        <title>Apolygus lucorum genome provides insights into omnivorousness and mesophyll feeding.</title>
        <authorList>
            <person name="Liu Y."/>
            <person name="Liu H."/>
            <person name="Wang H."/>
            <person name="Huang T."/>
            <person name="Liu B."/>
            <person name="Yang B."/>
            <person name="Yin L."/>
            <person name="Li B."/>
            <person name="Zhang Y."/>
            <person name="Zhang S."/>
            <person name="Jiang F."/>
            <person name="Zhang X."/>
            <person name="Ren Y."/>
            <person name="Wang B."/>
            <person name="Wang S."/>
            <person name="Lu Y."/>
            <person name="Wu K."/>
            <person name="Fan W."/>
            <person name="Wang G."/>
        </authorList>
    </citation>
    <scope>NUCLEOTIDE SEQUENCE</scope>
    <source>
        <strain evidence="3">12Hb</strain>
    </source>
</reference>
<sequence>MAHLRNIEHQSNAFDYLRNLGSATALAVHVDFSENYGCKYAREPQSVHFGASRQQLCLHTGVAYCDSEHYSFCTVSANLRHDPRAVLAHLRPILDLLMTKFPGIKTLNFMSDGPTGQYRNRTMFSVIGMILPNLYPNIKCITWNYSEAGHGKGAADGVGGVIKRTADRIIAYRCIDIKDLQSFMKALKTVIKRVDIRQVSEISFTETDQMVVEKDLIKTVKNTMKVHQVTWSRSSNTLHFNTLSCFVCQPGTHCVHYSIDQPQQLPDDKNGSDEDETTISKNSSSSKQVGVNQMPTFPPQTLDEGDWIAVTQGKSWLPGILEQIFEEDLEVNLLSPSGKFFSWPDPPARQRVNKAAVLCKIENPTSVSSRLMAVKDEKYISFLTKTVVH</sequence>
<feature type="region of interest" description="Disordered" evidence="1">
    <location>
        <begin position="260"/>
        <end position="295"/>
    </location>
</feature>
<name>A0A8S9WMZ1_APOLU</name>
<dbReference type="GO" id="GO:0005524">
    <property type="term" value="F:ATP binding"/>
    <property type="evidence" value="ECO:0007669"/>
    <property type="project" value="InterPro"/>
</dbReference>
<dbReference type="InterPro" id="IPR019017">
    <property type="entry name" value="Sig_transdc_His_kin_a/b-loop_C"/>
</dbReference>
<feature type="compositionally biased region" description="Polar residues" evidence="1">
    <location>
        <begin position="279"/>
        <end position="295"/>
    </location>
</feature>
<dbReference type="AlphaFoldDB" id="A0A8S9WMZ1"/>
<protein>
    <recommendedName>
        <fullName evidence="2">ABL domain-containing protein</fullName>
    </recommendedName>
</protein>
<dbReference type="Proteomes" id="UP000466442">
    <property type="component" value="Linkage Group LG16"/>
</dbReference>
<proteinExistence type="predicted"/>
<keyword evidence="4" id="KW-1185">Reference proteome</keyword>